<dbReference type="AlphaFoldDB" id="A0A915LBK8"/>
<keyword evidence="3 6" id="KW-0812">Transmembrane</keyword>
<dbReference type="InterPro" id="IPR000612">
    <property type="entry name" value="PMP3"/>
</dbReference>
<reference evidence="8" key="1">
    <citation type="submission" date="2022-11" db="UniProtKB">
        <authorList>
            <consortium name="WormBaseParasite"/>
        </authorList>
    </citation>
    <scope>IDENTIFICATION</scope>
</reference>
<dbReference type="PANTHER" id="PTHR21659">
    <property type="entry name" value="HYDROPHOBIC PROTEIN RCI2 LOW TEMPERATURE AND SALT RESPONSIVE PROTEIN LTI6 -RELATED"/>
    <property type="match status" value="1"/>
</dbReference>
<name>A0A915LBK8_ROMCU</name>
<keyword evidence="5 6" id="KW-0472">Membrane</keyword>
<evidence type="ECO:0000256" key="6">
    <source>
        <dbReference type="SAM" id="Phobius"/>
    </source>
</evidence>
<evidence type="ECO:0000256" key="3">
    <source>
        <dbReference type="ARBA" id="ARBA00022692"/>
    </source>
</evidence>
<evidence type="ECO:0000256" key="2">
    <source>
        <dbReference type="ARBA" id="ARBA00009530"/>
    </source>
</evidence>
<protein>
    <submittedName>
        <fullName evidence="8">Uncharacterized protein</fullName>
    </submittedName>
</protein>
<evidence type="ECO:0000313" key="7">
    <source>
        <dbReference type="Proteomes" id="UP000887565"/>
    </source>
</evidence>
<comment type="similarity">
    <text evidence="2">Belongs to the UPF0057 (PMP3) family.</text>
</comment>
<dbReference type="GO" id="GO:0016020">
    <property type="term" value="C:membrane"/>
    <property type="evidence" value="ECO:0007669"/>
    <property type="project" value="UniProtKB-SubCell"/>
</dbReference>
<keyword evidence="7" id="KW-1185">Reference proteome</keyword>
<dbReference type="Proteomes" id="UP000887565">
    <property type="component" value="Unplaced"/>
</dbReference>
<dbReference type="PANTHER" id="PTHR21659:SF106">
    <property type="entry name" value="LOW TEMPERATURE AND SALT RESPONSIVE PROTEIN FAMILY"/>
    <property type="match status" value="1"/>
</dbReference>
<evidence type="ECO:0000313" key="8">
    <source>
        <dbReference type="WBParaSite" id="nRc.2.0.1.t48237-RA"/>
    </source>
</evidence>
<accession>A0A915LBK8</accession>
<sequence>MSGGNMRYSFTDRSISRNEICPPRKIGLRSMNHLRACSPSKMMAEHPRACSELCLEMLDEHAQGKFARQAEPLGVCIHKGGGCCNCEVFVSILLTCLLYLPGLIYALYIICSSPSGE</sequence>
<feature type="transmembrane region" description="Helical" evidence="6">
    <location>
        <begin position="88"/>
        <end position="111"/>
    </location>
</feature>
<keyword evidence="4 6" id="KW-1133">Transmembrane helix</keyword>
<proteinExistence type="inferred from homology"/>
<comment type="subcellular location">
    <subcellularLocation>
        <location evidence="1">Membrane</location>
    </subcellularLocation>
</comment>
<organism evidence="7 8">
    <name type="scientific">Romanomermis culicivorax</name>
    <name type="common">Nematode worm</name>
    <dbReference type="NCBI Taxonomy" id="13658"/>
    <lineage>
        <taxon>Eukaryota</taxon>
        <taxon>Metazoa</taxon>
        <taxon>Ecdysozoa</taxon>
        <taxon>Nematoda</taxon>
        <taxon>Enoplea</taxon>
        <taxon>Dorylaimia</taxon>
        <taxon>Mermithida</taxon>
        <taxon>Mermithoidea</taxon>
        <taxon>Mermithidae</taxon>
        <taxon>Romanomermis</taxon>
    </lineage>
</organism>
<evidence type="ECO:0000256" key="1">
    <source>
        <dbReference type="ARBA" id="ARBA00004370"/>
    </source>
</evidence>
<dbReference type="WBParaSite" id="nRc.2.0.1.t48237-RA">
    <property type="protein sequence ID" value="nRc.2.0.1.t48237-RA"/>
    <property type="gene ID" value="nRc.2.0.1.g48237"/>
</dbReference>
<dbReference type="Pfam" id="PF01679">
    <property type="entry name" value="Pmp3"/>
    <property type="match status" value="1"/>
</dbReference>
<evidence type="ECO:0000256" key="4">
    <source>
        <dbReference type="ARBA" id="ARBA00022989"/>
    </source>
</evidence>
<evidence type="ECO:0000256" key="5">
    <source>
        <dbReference type="ARBA" id="ARBA00023136"/>
    </source>
</evidence>